<dbReference type="AlphaFoldDB" id="A0A7S7NYD5"/>
<keyword evidence="5" id="KW-1185">Reference proteome</keyword>
<reference evidence="4 5" key="1">
    <citation type="submission" date="2020-10" db="EMBL/GenBank/DDBJ databases">
        <title>Complete genome sequence of Paludibaculum fermentans P105T, a facultatively anaerobic acidobacterium capable of dissimilatory Fe(III) reduction.</title>
        <authorList>
            <person name="Dedysh S.N."/>
            <person name="Beletsky A.V."/>
            <person name="Kulichevskaya I.S."/>
            <person name="Mardanov A.V."/>
            <person name="Ravin N.V."/>
        </authorList>
    </citation>
    <scope>NUCLEOTIDE SEQUENCE [LARGE SCALE GENOMIC DNA]</scope>
    <source>
        <strain evidence="4 5">P105</strain>
    </source>
</reference>
<dbReference type="InterPro" id="IPR050595">
    <property type="entry name" value="Bact_response_regulator"/>
</dbReference>
<gene>
    <name evidence="4" type="ORF">IRI77_19330</name>
</gene>
<accession>A0A7S7NYD5</accession>
<evidence type="ECO:0000259" key="3">
    <source>
        <dbReference type="PROSITE" id="PS50110"/>
    </source>
</evidence>
<feature type="domain" description="Response regulatory" evidence="3">
    <location>
        <begin position="10"/>
        <end position="124"/>
    </location>
</feature>
<dbReference type="InterPro" id="IPR001789">
    <property type="entry name" value="Sig_transdc_resp-reg_receiver"/>
</dbReference>
<dbReference type="PANTHER" id="PTHR44591">
    <property type="entry name" value="STRESS RESPONSE REGULATOR PROTEIN 1"/>
    <property type="match status" value="1"/>
</dbReference>
<sequence length="128" mass="13667">METAIPGPAKILVVDDDAAVREVVATMLRTAGYAVSLAANGREALLSLQREQFRVIITDLVMPEQEGIETIKVIRRDYPEVRVIAMSGAFGGDYLRIAGYLGAHGTLAKPLQLSTVLKAVSDALAATN</sequence>
<organism evidence="4 5">
    <name type="scientific">Paludibaculum fermentans</name>
    <dbReference type="NCBI Taxonomy" id="1473598"/>
    <lineage>
        <taxon>Bacteria</taxon>
        <taxon>Pseudomonadati</taxon>
        <taxon>Acidobacteriota</taxon>
        <taxon>Terriglobia</taxon>
        <taxon>Bryobacterales</taxon>
        <taxon>Bryobacteraceae</taxon>
        <taxon>Paludibaculum</taxon>
    </lineage>
</organism>
<evidence type="ECO:0000256" key="2">
    <source>
        <dbReference type="PROSITE-ProRule" id="PRU00169"/>
    </source>
</evidence>
<evidence type="ECO:0000256" key="1">
    <source>
        <dbReference type="ARBA" id="ARBA00022553"/>
    </source>
</evidence>
<dbReference type="EMBL" id="CP063849">
    <property type="protein sequence ID" value="QOY92068.1"/>
    <property type="molecule type" value="Genomic_DNA"/>
</dbReference>
<protein>
    <submittedName>
        <fullName evidence="4">Response regulator</fullName>
    </submittedName>
</protein>
<dbReference type="SMART" id="SM00448">
    <property type="entry name" value="REC"/>
    <property type="match status" value="1"/>
</dbReference>
<feature type="modified residue" description="4-aspartylphosphate" evidence="2">
    <location>
        <position position="59"/>
    </location>
</feature>
<dbReference type="PROSITE" id="PS50110">
    <property type="entry name" value="RESPONSE_REGULATORY"/>
    <property type="match status" value="1"/>
</dbReference>
<dbReference type="Proteomes" id="UP000593892">
    <property type="component" value="Chromosome"/>
</dbReference>
<dbReference type="Gene3D" id="3.40.50.2300">
    <property type="match status" value="1"/>
</dbReference>
<dbReference type="InterPro" id="IPR011006">
    <property type="entry name" value="CheY-like_superfamily"/>
</dbReference>
<dbReference type="CDD" id="cd00156">
    <property type="entry name" value="REC"/>
    <property type="match status" value="1"/>
</dbReference>
<dbReference type="Pfam" id="PF00072">
    <property type="entry name" value="Response_reg"/>
    <property type="match status" value="1"/>
</dbReference>
<keyword evidence="1 2" id="KW-0597">Phosphoprotein</keyword>
<dbReference type="KEGG" id="pfer:IRI77_19330"/>
<dbReference type="GO" id="GO:0000160">
    <property type="term" value="P:phosphorelay signal transduction system"/>
    <property type="evidence" value="ECO:0007669"/>
    <property type="project" value="InterPro"/>
</dbReference>
<dbReference type="SUPFAM" id="SSF52172">
    <property type="entry name" value="CheY-like"/>
    <property type="match status" value="1"/>
</dbReference>
<name>A0A7S7NYD5_PALFE</name>
<evidence type="ECO:0000313" key="5">
    <source>
        <dbReference type="Proteomes" id="UP000593892"/>
    </source>
</evidence>
<dbReference type="PANTHER" id="PTHR44591:SF23">
    <property type="entry name" value="CHEY SUBFAMILY"/>
    <property type="match status" value="1"/>
</dbReference>
<evidence type="ECO:0000313" key="4">
    <source>
        <dbReference type="EMBL" id="QOY92068.1"/>
    </source>
</evidence>
<dbReference type="RefSeq" id="WP_194453722.1">
    <property type="nucleotide sequence ID" value="NZ_CP063849.1"/>
</dbReference>
<proteinExistence type="predicted"/>